<dbReference type="EMBL" id="SNZR01000011">
    <property type="protein sequence ID" value="TDR92925.1"/>
    <property type="molecule type" value="Genomic_DNA"/>
</dbReference>
<dbReference type="RefSeq" id="WP_133767970.1">
    <property type="nucleotide sequence ID" value="NZ_SNZR01000011.1"/>
</dbReference>
<evidence type="ECO:0000256" key="1">
    <source>
        <dbReference type="ARBA" id="ARBA00005254"/>
    </source>
</evidence>
<organism evidence="2 3">
    <name type="scientific">Enterovirga rhinocerotis</name>
    <dbReference type="NCBI Taxonomy" id="1339210"/>
    <lineage>
        <taxon>Bacteria</taxon>
        <taxon>Pseudomonadati</taxon>
        <taxon>Pseudomonadota</taxon>
        <taxon>Alphaproteobacteria</taxon>
        <taxon>Hyphomicrobiales</taxon>
        <taxon>Methylobacteriaceae</taxon>
        <taxon>Enterovirga</taxon>
    </lineage>
</organism>
<dbReference type="PANTHER" id="PTHR43459:SF1">
    <property type="entry name" value="EG:BACN32G11.4 PROTEIN"/>
    <property type="match status" value="1"/>
</dbReference>
<dbReference type="PANTHER" id="PTHR43459">
    <property type="entry name" value="ENOYL-COA HYDRATASE"/>
    <property type="match status" value="1"/>
</dbReference>
<evidence type="ECO:0000313" key="3">
    <source>
        <dbReference type="Proteomes" id="UP000295122"/>
    </source>
</evidence>
<dbReference type="InterPro" id="IPR014748">
    <property type="entry name" value="Enoyl-CoA_hydra_C"/>
</dbReference>
<dbReference type="SUPFAM" id="SSF52096">
    <property type="entry name" value="ClpP/crotonase"/>
    <property type="match status" value="1"/>
</dbReference>
<dbReference type="AlphaFoldDB" id="A0A4R7C6Q8"/>
<dbReference type="Gene3D" id="1.10.12.10">
    <property type="entry name" value="Lyase 2-enoyl-coa Hydratase, Chain A, domain 2"/>
    <property type="match status" value="1"/>
</dbReference>
<dbReference type="GO" id="GO:0016853">
    <property type="term" value="F:isomerase activity"/>
    <property type="evidence" value="ECO:0007669"/>
    <property type="project" value="UniProtKB-KW"/>
</dbReference>
<dbReference type="OrthoDB" id="9775794at2"/>
<gene>
    <name evidence="2" type="ORF">EV668_0169</name>
</gene>
<dbReference type="Pfam" id="PF00378">
    <property type="entry name" value="ECH_1"/>
    <property type="match status" value="1"/>
</dbReference>
<accession>A0A4R7C6Q8</accession>
<dbReference type="Gene3D" id="3.90.226.10">
    <property type="entry name" value="2-enoyl-CoA Hydratase, Chain A, domain 1"/>
    <property type="match status" value="1"/>
</dbReference>
<sequence>MIDLTRDGAVATVTLNRPEKLNALSMEMRSDLVRVFEELRFDDAVRAIVLTGAGRGFCSGADVGRMGGRDLRGARSFLQASAHPLVTTIFDCEKPVLAAVRGPAVGIGWSLALACDLILASTTARFSQIYKRIGLAPDGGAIWFLSRRLGMGRGKDLVFSGRMVEAEEALALGLVEAVVPDDALLDAARIRAEELAQAPTFALGLAKALFHAAAGPSLRSFLEMEALVQPQLNQTDDHHEGVRAFKEKRPPNFSGR</sequence>
<dbReference type="CDD" id="cd06558">
    <property type="entry name" value="crotonase-like"/>
    <property type="match status" value="1"/>
</dbReference>
<keyword evidence="2" id="KW-0413">Isomerase</keyword>
<protein>
    <submittedName>
        <fullName evidence="2">2-(1,2-epoxy-1,2-dihydrophenyl)acetyl-CoA isomerase</fullName>
    </submittedName>
</protein>
<proteinExistence type="inferred from homology"/>
<name>A0A4R7C6Q8_9HYPH</name>
<dbReference type="InterPro" id="IPR001753">
    <property type="entry name" value="Enoyl-CoA_hydra/iso"/>
</dbReference>
<dbReference type="InterPro" id="IPR029045">
    <property type="entry name" value="ClpP/crotonase-like_dom_sf"/>
</dbReference>
<dbReference type="Proteomes" id="UP000295122">
    <property type="component" value="Unassembled WGS sequence"/>
</dbReference>
<comment type="similarity">
    <text evidence="1">Belongs to the enoyl-CoA hydratase/isomerase family.</text>
</comment>
<evidence type="ECO:0000313" key="2">
    <source>
        <dbReference type="EMBL" id="TDR92925.1"/>
    </source>
</evidence>
<reference evidence="2 3" key="1">
    <citation type="submission" date="2019-03" db="EMBL/GenBank/DDBJ databases">
        <title>Genomic Encyclopedia of Type Strains, Phase IV (KMG-IV): sequencing the most valuable type-strain genomes for metagenomic binning, comparative biology and taxonomic classification.</title>
        <authorList>
            <person name="Goeker M."/>
        </authorList>
    </citation>
    <scope>NUCLEOTIDE SEQUENCE [LARGE SCALE GENOMIC DNA]</scope>
    <source>
        <strain evidence="2 3">DSM 25903</strain>
    </source>
</reference>
<comment type="caution">
    <text evidence="2">The sequence shown here is derived from an EMBL/GenBank/DDBJ whole genome shotgun (WGS) entry which is preliminary data.</text>
</comment>
<keyword evidence="3" id="KW-1185">Reference proteome</keyword>